<dbReference type="Gene3D" id="3.60.15.10">
    <property type="entry name" value="Ribonuclease Z/Hydroxyacylglutathione hydrolase-like"/>
    <property type="match status" value="1"/>
</dbReference>
<dbReference type="GO" id="GO:0005737">
    <property type="term" value="C:cytoplasm"/>
    <property type="evidence" value="ECO:0007669"/>
    <property type="project" value="UniProtKB-SubCell"/>
</dbReference>
<dbReference type="InterPro" id="IPR022712">
    <property type="entry name" value="Beta_Casp"/>
</dbReference>
<dbReference type="PANTHER" id="PTHR46094:SF1">
    <property type="entry name" value="INTEGRATOR COMPLEX SUBUNIT 9"/>
    <property type="match status" value="1"/>
</dbReference>
<dbReference type="PANTHER" id="PTHR46094">
    <property type="entry name" value="INTEGRATOR COMPLEX SUBUNIT 9"/>
    <property type="match status" value="1"/>
</dbReference>
<dbReference type="GO" id="GO:0032039">
    <property type="term" value="C:integrator complex"/>
    <property type="evidence" value="ECO:0007669"/>
    <property type="project" value="InterPro"/>
</dbReference>
<dbReference type="InterPro" id="IPR027074">
    <property type="entry name" value="Integrator_9su"/>
</dbReference>
<evidence type="ECO:0000256" key="1">
    <source>
        <dbReference type="ARBA" id="ARBA00004123"/>
    </source>
</evidence>
<evidence type="ECO:0000256" key="2">
    <source>
        <dbReference type="ARBA" id="ARBA00004496"/>
    </source>
</evidence>
<evidence type="ECO:0000256" key="5">
    <source>
        <dbReference type="ARBA" id="ARBA00023242"/>
    </source>
</evidence>
<evidence type="ECO:0000313" key="7">
    <source>
        <dbReference type="EMBL" id="CAG8639477.1"/>
    </source>
</evidence>
<protein>
    <submittedName>
        <fullName evidence="7">11678_t:CDS:1</fullName>
    </submittedName>
</protein>
<evidence type="ECO:0000256" key="3">
    <source>
        <dbReference type="ARBA" id="ARBA00006861"/>
    </source>
</evidence>
<dbReference type="EMBL" id="CAJVPS010007956">
    <property type="protein sequence ID" value="CAG8639477.1"/>
    <property type="molecule type" value="Genomic_DNA"/>
</dbReference>
<evidence type="ECO:0000256" key="4">
    <source>
        <dbReference type="ARBA" id="ARBA00022490"/>
    </source>
</evidence>
<dbReference type="SUPFAM" id="SSF56281">
    <property type="entry name" value="Metallo-hydrolase/oxidoreductase"/>
    <property type="match status" value="1"/>
</dbReference>
<name>A0A9N9DGT9_9GLOM</name>
<comment type="similarity">
    <text evidence="3">Belongs to the metallo-beta-lactamase superfamily. RNA-metabolizing metallo-beta-lactamase-like family. INTS9 subfamily.</text>
</comment>
<comment type="subcellular location">
    <subcellularLocation>
        <location evidence="2">Cytoplasm</location>
    </subcellularLocation>
    <subcellularLocation>
        <location evidence="1">Nucleus</location>
    </subcellularLocation>
</comment>
<dbReference type="InterPro" id="IPR001279">
    <property type="entry name" value="Metallo-B-lactamas"/>
</dbReference>
<keyword evidence="5" id="KW-0539">Nucleus</keyword>
<dbReference type="AlphaFoldDB" id="A0A9N9DGT9"/>
<accession>A0A9N9DGT9</accession>
<dbReference type="OrthoDB" id="5600060at2759"/>
<gene>
    <name evidence="7" type="ORF">ALEPTO_LOCUS9657</name>
</gene>
<dbReference type="InterPro" id="IPR036866">
    <property type="entry name" value="RibonucZ/Hydroxyglut_hydro"/>
</dbReference>
<feature type="non-terminal residue" evidence="7">
    <location>
        <position position="610"/>
    </location>
</feature>
<dbReference type="GO" id="GO:0034472">
    <property type="term" value="P:snRNA 3'-end processing"/>
    <property type="evidence" value="ECO:0007669"/>
    <property type="project" value="TreeGrafter"/>
</dbReference>
<sequence length="610" mass="68769">DCLSQNPRSNCFLLKLHQMEFLFDCGLDMSSILKFPPRVATGQKEEQKLLDILNPDSSQKPSTAYNSTGGDMKYKRRKIDVLTDSGTNIRPGGEFVVQTPDFSIIDWNSIDFIIISNFRHMLALPFITEYTNFEGSIYATEPTIELGGKNTEPIENPNMNHARSLYSLADVQACIKKIQPVRYGEELMVYDSLKVTAFSSGYCLGGANWTIEYAYKKISIISSSSVGNNIHPAPFDSTILENTNVMLLTDIRKELNDSYDKILNEIQSIVANSLRQGGNILFPCNLNGIIFDLLKDLSNRFKADQNPFYIASPVAEESLQYSNILSEWMCVQNQEKVYAPEDPMEHKNLMAQGRLIHVAHVDSSINERYKEPCIVFAGHPSLRSGPVIDFIHKWREDSKNVMILTDSEFDFSVASSIFEGVKMNIKYLPIDIRMSINQLSELMKGSTPQIIVSSNAVGTIEKYFPHSKISFYEYLDTLKTPIRAQYERTQLKETLAKTIRPIKIEDTLVASLQGNLSIQNSRFVLEQETEDSPTSRLLLGNVQLHKMLTRLSEVGIDDVSITRDEIISGFIITLSSPAATIKLSNGKSTIETFDNDSRKYLTELLISSLE</sequence>
<organism evidence="7 8">
    <name type="scientific">Ambispora leptoticha</name>
    <dbReference type="NCBI Taxonomy" id="144679"/>
    <lineage>
        <taxon>Eukaryota</taxon>
        <taxon>Fungi</taxon>
        <taxon>Fungi incertae sedis</taxon>
        <taxon>Mucoromycota</taxon>
        <taxon>Glomeromycotina</taxon>
        <taxon>Glomeromycetes</taxon>
        <taxon>Archaeosporales</taxon>
        <taxon>Ambisporaceae</taxon>
        <taxon>Ambispora</taxon>
    </lineage>
</organism>
<dbReference type="Pfam" id="PF10996">
    <property type="entry name" value="Beta-Casp"/>
    <property type="match status" value="1"/>
</dbReference>
<feature type="domain" description="Beta-Casp" evidence="6">
    <location>
        <begin position="290"/>
        <end position="417"/>
    </location>
</feature>
<evidence type="ECO:0000313" key="8">
    <source>
        <dbReference type="Proteomes" id="UP000789508"/>
    </source>
</evidence>
<reference evidence="7" key="1">
    <citation type="submission" date="2021-06" db="EMBL/GenBank/DDBJ databases">
        <authorList>
            <person name="Kallberg Y."/>
            <person name="Tangrot J."/>
            <person name="Rosling A."/>
        </authorList>
    </citation>
    <scope>NUCLEOTIDE SEQUENCE</scope>
    <source>
        <strain evidence="7">FL130A</strain>
    </source>
</reference>
<keyword evidence="8" id="KW-1185">Reference proteome</keyword>
<proteinExistence type="inferred from homology"/>
<dbReference type="Pfam" id="PF16661">
    <property type="entry name" value="Lactamase_B_6"/>
    <property type="match status" value="1"/>
</dbReference>
<dbReference type="SMART" id="SM01027">
    <property type="entry name" value="Beta-Casp"/>
    <property type="match status" value="1"/>
</dbReference>
<evidence type="ECO:0000259" key="6">
    <source>
        <dbReference type="SMART" id="SM01027"/>
    </source>
</evidence>
<dbReference type="Proteomes" id="UP000789508">
    <property type="component" value="Unassembled WGS sequence"/>
</dbReference>
<comment type="caution">
    <text evidence="7">The sequence shown here is derived from an EMBL/GenBank/DDBJ whole genome shotgun (WGS) entry which is preliminary data.</text>
</comment>
<keyword evidence="4" id="KW-0963">Cytoplasm</keyword>